<dbReference type="InterPro" id="IPR034353">
    <property type="entry name" value="ABT1/ESF2_RRM"/>
</dbReference>
<dbReference type="InterPro" id="IPR012677">
    <property type="entry name" value="Nucleotide-bd_a/b_plait_sf"/>
</dbReference>
<evidence type="ECO:0000256" key="6">
    <source>
        <dbReference type="SAM" id="MobiDB-lite"/>
    </source>
</evidence>
<feature type="compositionally biased region" description="Acidic residues" evidence="6">
    <location>
        <begin position="107"/>
        <end position="119"/>
    </location>
</feature>
<comment type="similarity">
    <text evidence="2">Belongs to the ESF2/ABP1 family.</text>
</comment>
<feature type="domain" description="RRM" evidence="7">
    <location>
        <begin position="171"/>
        <end position="253"/>
    </location>
</feature>
<dbReference type="InterPro" id="IPR039119">
    <property type="entry name" value="ABT1/Esf2"/>
</dbReference>
<evidence type="ECO:0000256" key="5">
    <source>
        <dbReference type="PROSITE-ProRule" id="PRU00176"/>
    </source>
</evidence>
<feature type="region of interest" description="Disordered" evidence="6">
    <location>
        <begin position="341"/>
        <end position="361"/>
    </location>
</feature>
<dbReference type="SUPFAM" id="SSF54928">
    <property type="entry name" value="RNA-binding domain, RBD"/>
    <property type="match status" value="1"/>
</dbReference>
<dbReference type="GO" id="GO:0034462">
    <property type="term" value="P:small-subunit processome assembly"/>
    <property type="evidence" value="ECO:0007669"/>
    <property type="project" value="TreeGrafter"/>
</dbReference>
<keyword evidence="3 5" id="KW-0694">RNA-binding</keyword>
<evidence type="ECO:0000256" key="3">
    <source>
        <dbReference type="ARBA" id="ARBA00022884"/>
    </source>
</evidence>
<dbReference type="EMBL" id="CAMGYJ010000008">
    <property type="protein sequence ID" value="CAI0454731.1"/>
    <property type="molecule type" value="Genomic_DNA"/>
</dbReference>
<dbReference type="GO" id="GO:0000480">
    <property type="term" value="P:endonucleolytic cleavage in 5'-ETS of tricistronic rRNA transcript (SSU-rRNA, 5.8S rRNA, LSU-rRNA)"/>
    <property type="evidence" value="ECO:0007669"/>
    <property type="project" value="TreeGrafter"/>
</dbReference>
<dbReference type="SMART" id="SM00360">
    <property type="entry name" value="RRM"/>
    <property type="match status" value="1"/>
</dbReference>
<dbReference type="InterPro" id="IPR035979">
    <property type="entry name" value="RBD_domain_sf"/>
</dbReference>
<dbReference type="GO" id="GO:0000447">
    <property type="term" value="P:endonucleolytic cleavage in ITS1 to separate SSU-rRNA from 5.8S rRNA and LSU-rRNA from tricistronic rRNA transcript (SSU-rRNA, 5.8S rRNA, LSU-rRNA)"/>
    <property type="evidence" value="ECO:0007669"/>
    <property type="project" value="TreeGrafter"/>
</dbReference>
<protein>
    <recommendedName>
        <fullName evidence="7">RRM domain-containing protein</fullName>
    </recommendedName>
</protein>
<keyword evidence="9" id="KW-1185">Reference proteome</keyword>
<dbReference type="GO" id="GO:0005730">
    <property type="term" value="C:nucleolus"/>
    <property type="evidence" value="ECO:0007669"/>
    <property type="project" value="UniProtKB-SubCell"/>
</dbReference>
<evidence type="ECO:0000313" key="9">
    <source>
        <dbReference type="Proteomes" id="UP001154282"/>
    </source>
</evidence>
<evidence type="ECO:0000256" key="4">
    <source>
        <dbReference type="ARBA" id="ARBA00023242"/>
    </source>
</evidence>
<evidence type="ECO:0000256" key="2">
    <source>
        <dbReference type="ARBA" id="ARBA00005819"/>
    </source>
</evidence>
<sequence length="379" mass="43351">MEVEELEANEMSLKGGADMSPGEGKSNRLKSNKKKRMQEVGMIEVGKHVNGDNTEDDYDVEGSRTSLKSGKKKQKKKMMKNNEVGGDETGEEEAKKGSKRKKQQLLEETERDEKEENDVDGGIGPDSVDDTTESLNNERKQSLMGDKKERMKREKKKQRLLEETAKADRRGVCYLSRIPPHMDPAKLRHALSQYGEIQRIYLVPEDSNPLHFQKKAAKHRMQSFAEGWVEFTDKVVAKRVANMLNGEQMGGKKRSQFYFDTWNIKYLSKFKWDDLTEEIAIKRAVREQKLALELSAAKRERDFYLSKVEKSIALTNIEERLKKVKNVQSLLTIVKQKAQEPPRVIRRMPQKKPVTEKAEEKKSKISMDVLAGVFGGSSG</sequence>
<feature type="compositionally biased region" description="Basic residues" evidence="6">
    <location>
        <begin position="27"/>
        <end position="36"/>
    </location>
</feature>
<organism evidence="8 9">
    <name type="scientific">Linum tenue</name>
    <dbReference type="NCBI Taxonomy" id="586396"/>
    <lineage>
        <taxon>Eukaryota</taxon>
        <taxon>Viridiplantae</taxon>
        <taxon>Streptophyta</taxon>
        <taxon>Embryophyta</taxon>
        <taxon>Tracheophyta</taxon>
        <taxon>Spermatophyta</taxon>
        <taxon>Magnoliopsida</taxon>
        <taxon>eudicotyledons</taxon>
        <taxon>Gunneridae</taxon>
        <taxon>Pentapetalae</taxon>
        <taxon>rosids</taxon>
        <taxon>fabids</taxon>
        <taxon>Malpighiales</taxon>
        <taxon>Linaceae</taxon>
        <taxon>Linum</taxon>
    </lineage>
</organism>
<comment type="caution">
    <text evidence="8">The sequence shown here is derived from an EMBL/GenBank/DDBJ whole genome shotgun (WGS) entry which is preliminary data.</text>
</comment>
<dbReference type="PROSITE" id="PS50102">
    <property type="entry name" value="RRM"/>
    <property type="match status" value="1"/>
</dbReference>
<dbReference type="Gene3D" id="3.30.70.330">
    <property type="match status" value="1"/>
</dbReference>
<dbReference type="PANTHER" id="PTHR12311:SF7">
    <property type="entry name" value="ACTIVATOR OF BASAL TRANSCRIPTION 1"/>
    <property type="match status" value="1"/>
</dbReference>
<evidence type="ECO:0000256" key="1">
    <source>
        <dbReference type="ARBA" id="ARBA00004604"/>
    </source>
</evidence>
<evidence type="ECO:0000259" key="7">
    <source>
        <dbReference type="PROSITE" id="PS50102"/>
    </source>
</evidence>
<feature type="compositionally biased region" description="Basic and acidic residues" evidence="6">
    <location>
        <begin position="136"/>
        <end position="152"/>
    </location>
</feature>
<evidence type="ECO:0000313" key="8">
    <source>
        <dbReference type="EMBL" id="CAI0454731.1"/>
    </source>
</evidence>
<dbReference type="CDD" id="cd12263">
    <property type="entry name" value="RRM_ABT1_like"/>
    <property type="match status" value="1"/>
</dbReference>
<feature type="compositionally biased region" description="Basic residues" evidence="6">
    <location>
        <begin position="69"/>
        <end position="79"/>
    </location>
</feature>
<dbReference type="InterPro" id="IPR000504">
    <property type="entry name" value="RRM_dom"/>
</dbReference>
<name>A0AAV0N8M3_9ROSI</name>
<keyword evidence="4" id="KW-0539">Nucleus</keyword>
<feature type="region of interest" description="Disordered" evidence="6">
    <location>
        <begin position="1"/>
        <end position="161"/>
    </location>
</feature>
<comment type="subcellular location">
    <subcellularLocation>
        <location evidence="1">Nucleus</location>
        <location evidence="1">Nucleolus</location>
    </subcellularLocation>
</comment>
<accession>A0AAV0N8M3</accession>
<gene>
    <name evidence="8" type="ORF">LITE_LOCUS32086</name>
</gene>
<dbReference type="AlphaFoldDB" id="A0AAV0N8M3"/>
<reference evidence="8" key="1">
    <citation type="submission" date="2022-08" db="EMBL/GenBank/DDBJ databases">
        <authorList>
            <person name="Gutierrez-Valencia J."/>
        </authorList>
    </citation>
    <scope>NUCLEOTIDE SEQUENCE</scope>
</reference>
<proteinExistence type="inferred from homology"/>
<dbReference type="PANTHER" id="PTHR12311">
    <property type="entry name" value="ACTIVATOR OF BASAL TRANSCRIPTION 1"/>
    <property type="match status" value="1"/>
</dbReference>
<dbReference type="Proteomes" id="UP001154282">
    <property type="component" value="Unassembled WGS sequence"/>
</dbReference>
<dbReference type="GO" id="GO:0003723">
    <property type="term" value="F:RNA binding"/>
    <property type="evidence" value="ECO:0007669"/>
    <property type="project" value="UniProtKB-UniRule"/>
</dbReference>
<dbReference type="GO" id="GO:0000472">
    <property type="term" value="P:endonucleolytic cleavage to generate mature 5'-end of SSU-rRNA from (SSU-rRNA, 5.8S rRNA, LSU-rRNA)"/>
    <property type="evidence" value="ECO:0007669"/>
    <property type="project" value="TreeGrafter"/>
</dbReference>